<reference evidence="10 11" key="1">
    <citation type="submission" date="2018-03" db="EMBL/GenBank/DDBJ databases">
        <title>A gene transfer event suggests a long-term partnership between eustigmatophyte algae and a novel lineage of endosymbiotic bacteria.</title>
        <authorList>
            <person name="Yurchenko T."/>
            <person name="Sevcikova T."/>
            <person name="Pribyl P."/>
            <person name="El Karkouri K."/>
            <person name="Klimes V."/>
            <person name="Amaral R."/>
            <person name="Zbrankova V."/>
            <person name="Kim E."/>
            <person name="Raoult D."/>
            <person name="Santos L.M.A."/>
            <person name="Elias M."/>
        </authorList>
    </citation>
    <scope>NUCLEOTIDE SEQUENCE [LARGE SCALE GENOMIC DNA]</scope>
    <source>
        <strain evidence="10">CCALA 838</strain>
    </source>
</reference>
<evidence type="ECO:0000313" key="11">
    <source>
        <dbReference type="Proteomes" id="UP000241762"/>
    </source>
</evidence>
<keyword evidence="5" id="KW-0249">Electron transport</keyword>
<evidence type="ECO:0000256" key="3">
    <source>
        <dbReference type="ARBA" id="ARBA00015343"/>
    </source>
</evidence>
<keyword evidence="4" id="KW-0813">Transport</keyword>
<feature type="chain" id="PRO_5015145805" description="Glutaredoxin 1" evidence="8">
    <location>
        <begin position="29"/>
        <end position="129"/>
    </location>
</feature>
<dbReference type="GO" id="GO:0015035">
    <property type="term" value="F:protein-disulfide reductase activity"/>
    <property type="evidence" value="ECO:0007669"/>
    <property type="project" value="TreeGrafter"/>
</dbReference>
<name>A0A2P1P8S8_9RICK</name>
<dbReference type="OrthoDB" id="9814618at2"/>
<keyword evidence="6" id="KW-1015">Disulfide bond</keyword>
<evidence type="ECO:0000256" key="4">
    <source>
        <dbReference type="ARBA" id="ARBA00022448"/>
    </source>
</evidence>
<evidence type="ECO:0000313" key="10">
    <source>
        <dbReference type="EMBL" id="AVP87666.1"/>
    </source>
</evidence>
<evidence type="ECO:0000256" key="7">
    <source>
        <dbReference type="ARBA" id="ARBA00023284"/>
    </source>
</evidence>
<evidence type="ECO:0000256" key="2">
    <source>
        <dbReference type="ARBA" id="ARBA00007787"/>
    </source>
</evidence>
<dbReference type="Gene3D" id="3.40.30.10">
    <property type="entry name" value="Glutaredoxin"/>
    <property type="match status" value="1"/>
</dbReference>
<dbReference type="InterPro" id="IPR036249">
    <property type="entry name" value="Thioredoxin-like_sf"/>
</dbReference>
<dbReference type="PRINTS" id="PR00160">
    <property type="entry name" value="GLUTAREDOXIN"/>
</dbReference>
<comment type="subcellular location">
    <subcellularLocation>
        <location evidence="1">Cytoplasm</location>
    </subcellularLocation>
</comment>
<dbReference type="PROSITE" id="PS51354">
    <property type="entry name" value="GLUTAREDOXIN_2"/>
    <property type="match status" value="1"/>
</dbReference>
<dbReference type="SUPFAM" id="SSF52833">
    <property type="entry name" value="Thioredoxin-like"/>
    <property type="match status" value="1"/>
</dbReference>
<evidence type="ECO:0000256" key="1">
    <source>
        <dbReference type="ARBA" id="ARBA00004496"/>
    </source>
</evidence>
<dbReference type="RefSeq" id="WP_106874519.1">
    <property type="nucleotide sequence ID" value="NZ_CP027845.1"/>
</dbReference>
<gene>
    <name evidence="10" type="ORF">phytr_7280</name>
</gene>
<accession>A0A2P1P8S8</accession>
<organism evidence="10 11">
    <name type="scientific">Candidatus Phycorickettsia trachydisci</name>
    <dbReference type="NCBI Taxonomy" id="2115978"/>
    <lineage>
        <taxon>Bacteria</taxon>
        <taxon>Pseudomonadati</taxon>
        <taxon>Pseudomonadota</taxon>
        <taxon>Alphaproteobacteria</taxon>
        <taxon>Rickettsiales</taxon>
        <taxon>Rickettsiaceae</taxon>
        <taxon>Candidatus Phycorickettsia</taxon>
    </lineage>
</organism>
<dbReference type="Pfam" id="PF00462">
    <property type="entry name" value="Glutaredoxin"/>
    <property type="match status" value="1"/>
</dbReference>
<feature type="signal peptide" evidence="8">
    <location>
        <begin position="1"/>
        <end position="28"/>
    </location>
</feature>
<evidence type="ECO:0000256" key="5">
    <source>
        <dbReference type="ARBA" id="ARBA00022982"/>
    </source>
</evidence>
<dbReference type="PANTHER" id="PTHR46679">
    <property type="match status" value="1"/>
</dbReference>
<comment type="similarity">
    <text evidence="2">Belongs to the glutaredoxin family.</text>
</comment>
<dbReference type="InterPro" id="IPR002109">
    <property type="entry name" value="Glutaredoxin"/>
</dbReference>
<evidence type="ECO:0000259" key="9">
    <source>
        <dbReference type="Pfam" id="PF00462"/>
    </source>
</evidence>
<dbReference type="EMBL" id="CP027845">
    <property type="protein sequence ID" value="AVP87666.1"/>
    <property type="molecule type" value="Genomic_DNA"/>
</dbReference>
<evidence type="ECO:0000256" key="6">
    <source>
        <dbReference type="ARBA" id="ARBA00023157"/>
    </source>
</evidence>
<dbReference type="InterPro" id="IPR011767">
    <property type="entry name" value="GLR_AS"/>
</dbReference>
<sequence>MIKKFNFYTSFKITLYAFLTAVFLGNCATSNDLKINNKGVVIFTTQTCPYCIDAKKLLKEKQKKIHFKYKEINIEGKDWLKEALLRRTDGIKTVPKIFINGKYIGGFSALKDLDQKGKLDAELKSYSLR</sequence>
<dbReference type="PANTHER" id="PTHR46679:SF1">
    <property type="entry name" value="GLUTAREDOXIN-2, MITOCHONDRIAL"/>
    <property type="match status" value="1"/>
</dbReference>
<keyword evidence="7" id="KW-0676">Redox-active center</keyword>
<dbReference type="GO" id="GO:0005737">
    <property type="term" value="C:cytoplasm"/>
    <property type="evidence" value="ECO:0007669"/>
    <property type="project" value="UniProtKB-SubCell"/>
</dbReference>
<keyword evidence="8" id="KW-0732">Signal</keyword>
<protein>
    <recommendedName>
        <fullName evidence="3">Glutaredoxin 1</fullName>
    </recommendedName>
</protein>
<dbReference type="KEGG" id="ptc:phytr_7280"/>
<dbReference type="InterPro" id="IPR014025">
    <property type="entry name" value="Glutaredoxin_subgr"/>
</dbReference>
<proteinExistence type="inferred from homology"/>
<evidence type="ECO:0000256" key="8">
    <source>
        <dbReference type="SAM" id="SignalP"/>
    </source>
</evidence>
<dbReference type="AlphaFoldDB" id="A0A2P1P8S8"/>
<keyword evidence="11" id="KW-1185">Reference proteome</keyword>
<feature type="domain" description="Glutaredoxin" evidence="9">
    <location>
        <begin position="40"/>
        <end position="104"/>
    </location>
</feature>
<dbReference type="PROSITE" id="PS00195">
    <property type="entry name" value="GLUTAREDOXIN_1"/>
    <property type="match status" value="1"/>
</dbReference>
<dbReference type="Proteomes" id="UP000241762">
    <property type="component" value="Chromosome"/>
</dbReference>